<dbReference type="PANTHER" id="PTHR11709">
    <property type="entry name" value="MULTI-COPPER OXIDASE"/>
    <property type="match status" value="1"/>
</dbReference>
<dbReference type="GO" id="GO:0050421">
    <property type="term" value="F:nitrite reductase (NO-forming) activity"/>
    <property type="evidence" value="ECO:0007669"/>
    <property type="project" value="UniProtKB-EC"/>
</dbReference>
<dbReference type="InterPro" id="IPR028096">
    <property type="entry name" value="EfeO_Cupredoxin"/>
</dbReference>
<evidence type="ECO:0000313" key="18">
    <source>
        <dbReference type="Proteomes" id="UP000250192"/>
    </source>
</evidence>
<evidence type="ECO:0000256" key="6">
    <source>
        <dbReference type="ARBA" id="ARBA00017290"/>
    </source>
</evidence>
<dbReference type="EC" id="1.7.2.1" evidence="5"/>
<organism evidence="17 18">
    <name type="scientific">Schaalia odontolytica</name>
    <dbReference type="NCBI Taxonomy" id="1660"/>
    <lineage>
        <taxon>Bacteria</taxon>
        <taxon>Bacillati</taxon>
        <taxon>Actinomycetota</taxon>
        <taxon>Actinomycetes</taxon>
        <taxon>Actinomycetales</taxon>
        <taxon>Actinomycetaceae</taxon>
        <taxon>Schaalia</taxon>
    </lineage>
</organism>
<evidence type="ECO:0000259" key="14">
    <source>
        <dbReference type="Pfam" id="PF07731"/>
    </source>
</evidence>
<keyword evidence="9 17" id="KW-0560">Oxidoreductase</keyword>
<accession>A0A2X0UE04</accession>
<feature type="domain" description="EfeO-type cupredoxin-like" evidence="16">
    <location>
        <begin position="78"/>
        <end position="148"/>
    </location>
</feature>
<dbReference type="Gene3D" id="2.60.40.420">
    <property type="entry name" value="Cupredoxins - blue copper proteins"/>
    <property type="match status" value="3"/>
</dbReference>
<keyword evidence="7 12" id="KW-0479">Metal-binding</keyword>
<feature type="region of interest" description="Disordered" evidence="13">
    <location>
        <begin position="1"/>
        <end position="38"/>
    </location>
</feature>
<comment type="subunit">
    <text evidence="4">Homotrimer.</text>
</comment>
<dbReference type="GO" id="GO:0005507">
    <property type="term" value="F:copper ion binding"/>
    <property type="evidence" value="ECO:0007669"/>
    <property type="project" value="InterPro"/>
</dbReference>
<feature type="binding site" description="type 1 copper site" evidence="12">
    <location>
        <position position="331"/>
    </location>
    <ligand>
        <name>Cu cation</name>
        <dbReference type="ChEBI" id="CHEBI:23378"/>
        <label>1</label>
    </ligand>
</feature>
<reference evidence="17 18" key="1">
    <citation type="submission" date="2018-06" db="EMBL/GenBank/DDBJ databases">
        <authorList>
            <consortium name="Pathogen Informatics"/>
            <person name="Doyle S."/>
        </authorList>
    </citation>
    <scope>NUCLEOTIDE SEQUENCE [LARGE SCALE GENOMIC DNA]</scope>
    <source>
        <strain evidence="17 18">NCTC9935</strain>
    </source>
</reference>
<dbReference type="CDD" id="cd00920">
    <property type="entry name" value="Cupredoxin"/>
    <property type="match status" value="1"/>
</dbReference>
<dbReference type="CDD" id="cd04208">
    <property type="entry name" value="CuRO_2_CuNIR"/>
    <property type="match status" value="1"/>
</dbReference>
<feature type="compositionally biased region" description="Low complexity" evidence="13">
    <location>
        <begin position="175"/>
        <end position="193"/>
    </location>
</feature>
<dbReference type="InterPro" id="IPR001287">
    <property type="entry name" value="NO2-reductase_Cu"/>
</dbReference>
<protein>
    <recommendedName>
        <fullName evidence="6">Copper-containing nitrite reductase</fullName>
        <ecNumber evidence="5">1.7.2.1</ecNumber>
    </recommendedName>
</protein>
<evidence type="ECO:0000313" key="17">
    <source>
        <dbReference type="EMBL" id="SPT55378.1"/>
    </source>
</evidence>
<dbReference type="PANTHER" id="PTHR11709:SF394">
    <property type="entry name" value="FI03373P-RELATED"/>
    <property type="match status" value="1"/>
</dbReference>
<feature type="region of interest" description="Disordered" evidence="13">
    <location>
        <begin position="175"/>
        <end position="210"/>
    </location>
</feature>
<comment type="cofactor">
    <cofactor evidence="1 12">
        <name>Cu(+)</name>
        <dbReference type="ChEBI" id="CHEBI:49552"/>
    </cofactor>
</comment>
<evidence type="ECO:0000256" key="7">
    <source>
        <dbReference type="ARBA" id="ARBA00022723"/>
    </source>
</evidence>
<comment type="similarity">
    <text evidence="3">Belongs to the multicopper oxidase family.</text>
</comment>
<feature type="binding site" description="type 2 copper site" evidence="12">
    <location>
        <position position="344"/>
    </location>
    <ligand>
        <name>Cu cation</name>
        <dbReference type="ChEBI" id="CHEBI:23378"/>
        <label>2</label>
    </ligand>
</feature>
<evidence type="ECO:0000256" key="2">
    <source>
        <dbReference type="ARBA" id="ARBA00001973"/>
    </source>
</evidence>
<feature type="domain" description="Plastocyanin-like" evidence="14">
    <location>
        <begin position="382"/>
        <end position="500"/>
    </location>
</feature>
<feature type="binding site" description="type 1 copper site" evidence="12">
    <location>
        <position position="296"/>
    </location>
    <ligand>
        <name>Cu cation</name>
        <dbReference type="ChEBI" id="CHEBI:23378"/>
        <label>1</label>
    </ligand>
</feature>
<feature type="binding site" description="type 1 copper site" evidence="12">
    <location>
        <position position="339"/>
    </location>
    <ligand>
        <name>Cu cation</name>
        <dbReference type="ChEBI" id="CHEBI:23378"/>
        <label>1</label>
    </ligand>
</feature>
<keyword evidence="18" id="KW-1185">Reference proteome</keyword>
<keyword evidence="8" id="KW-0677">Repeat</keyword>
<dbReference type="GeneID" id="93758342"/>
<dbReference type="EMBL" id="UAPR01000002">
    <property type="protein sequence ID" value="SPT55378.1"/>
    <property type="molecule type" value="Genomic_DNA"/>
</dbReference>
<evidence type="ECO:0000256" key="4">
    <source>
        <dbReference type="ARBA" id="ARBA00011233"/>
    </source>
</evidence>
<dbReference type="Pfam" id="PF07732">
    <property type="entry name" value="Cu-oxidase_3"/>
    <property type="match status" value="1"/>
</dbReference>
<evidence type="ECO:0000259" key="16">
    <source>
        <dbReference type="Pfam" id="PF13473"/>
    </source>
</evidence>
<evidence type="ECO:0000259" key="15">
    <source>
        <dbReference type="Pfam" id="PF07732"/>
    </source>
</evidence>
<evidence type="ECO:0000256" key="12">
    <source>
        <dbReference type="PIRSR" id="PIRSR601287-1"/>
    </source>
</evidence>
<dbReference type="InterPro" id="IPR045087">
    <property type="entry name" value="Cu-oxidase_fam"/>
</dbReference>
<dbReference type="RefSeq" id="WP_174703804.1">
    <property type="nucleotide sequence ID" value="NZ_CBDERX010000057.1"/>
</dbReference>
<name>A0A2X0UE04_9ACTO</name>
<feature type="compositionally biased region" description="Polar residues" evidence="13">
    <location>
        <begin position="1"/>
        <end position="22"/>
    </location>
</feature>
<comment type="catalytic activity">
    <reaction evidence="11">
        <text>nitric oxide + Fe(III)-[cytochrome c] + H2O = Fe(II)-[cytochrome c] + nitrite + 2 H(+)</text>
        <dbReference type="Rhea" id="RHEA:15233"/>
        <dbReference type="Rhea" id="RHEA-COMP:10350"/>
        <dbReference type="Rhea" id="RHEA-COMP:14399"/>
        <dbReference type="ChEBI" id="CHEBI:15377"/>
        <dbReference type="ChEBI" id="CHEBI:15378"/>
        <dbReference type="ChEBI" id="CHEBI:16301"/>
        <dbReference type="ChEBI" id="CHEBI:16480"/>
        <dbReference type="ChEBI" id="CHEBI:29033"/>
        <dbReference type="ChEBI" id="CHEBI:29034"/>
        <dbReference type="EC" id="1.7.2.1"/>
    </reaction>
</comment>
<dbReference type="InterPro" id="IPR011706">
    <property type="entry name" value="Cu-oxidase_C"/>
</dbReference>
<comment type="cofactor">
    <cofactor evidence="2 12">
        <name>Cu(2+)</name>
        <dbReference type="ChEBI" id="CHEBI:29036"/>
    </cofactor>
</comment>
<dbReference type="CDD" id="cd11020">
    <property type="entry name" value="CuRO_1_CuNIR"/>
    <property type="match status" value="1"/>
</dbReference>
<feature type="binding site" description="type 1 copper site" evidence="12">
    <location>
        <position position="484"/>
    </location>
    <ligand>
        <name>Cu cation</name>
        <dbReference type="ChEBI" id="CHEBI:23378"/>
        <label>1</label>
    </ligand>
</feature>
<evidence type="ECO:0000256" key="5">
    <source>
        <dbReference type="ARBA" id="ARBA00011882"/>
    </source>
</evidence>
<evidence type="ECO:0000256" key="3">
    <source>
        <dbReference type="ARBA" id="ARBA00010609"/>
    </source>
</evidence>
<proteinExistence type="inferred from homology"/>
<evidence type="ECO:0000256" key="9">
    <source>
        <dbReference type="ARBA" id="ARBA00023002"/>
    </source>
</evidence>
<keyword evidence="10 12" id="KW-0186">Copper</keyword>
<dbReference type="Pfam" id="PF13473">
    <property type="entry name" value="Cupredoxin_1"/>
    <property type="match status" value="1"/>
</dbReference>
<dbReference type="InterPro" id="IPR008972">
    <property type="entry name" value="Cupredoxin"/>
</dbReference>
<dbReference type="Pfam" id="PF07731">
    <property type="entry name" value="Cu-oxidase_2"/>
    <property type="match status" value="1"/>
</dbReference>
<dbReference type="AlphaFoldDB" id="A0A2X0UE04"/>
<evidence type="ECO:0000256" key="13">
    <source>
        <dbReference type="SAM" id="MobiDB-lite"/>
    </source>
</evidence>
<evidence type="ECO:0000256" key="10">
    <source>
        <dbReference type="ARBA" id="ARBA00023008"/>
    </source>
</evidence>
<gene>
    <name evidence="17" type="primary">aniA</name>
    <name evidence="17" type="ORF">NCTC9935_00877</name>
</gene>
<dbReference type="STRING" id="1660.APY09_02005"/>
<dbReference type="SUPFAM" id="SSF49503">
    <property type="entry name" value="Cupredoxins"/>
    <property type="match status" value="3"/>
</dbReference>
<feature type="region of interest" description="Disordered" evidence="13">
    <location>
        <begin position="65"/>
        <end position="87"/>
    </location>
</feature>
<evidence type="ECO:0000256" key="1">
    <source>
        <dbReference type="ARBA" id="ARBA00001960"/>
    </source>
</evidence>
<evidence type="ECO:0000256" key="8">
    <source>
        <dbReference type="ARBA" id="ARBA00022737"/>
    </source>
</evidence>
<feature type="domain" description="Plastocyanin-like" evidence="15">
    <location>
        <begin position="244"/>
        <end position="353"/>
    </location>
</feature>
<dbReference type="InterPro" id="IPR011707">
    <property type="entry name" value="Cu-oxidase-like_N"/>
</dbReference>
<sequence length="501" mass="52110">MADLNLSASSSGGDAPKTSTPKETPKLRISPAGDHSPVSRTAGAIVGVVSVVALALAIFLSNPSAPTTQGTGTGAGTTASSVTPTGHTTRVSVGVEGMSFTPNHIEVPVGDRLVIDFTNSGDQRHDLVFETGVTSGSLASGETKELDLGVISGNVEGWCSLPGHRELGMTLHVQATGTSSGSASSTGASASGGHAHHGHDHGQDAAAGPATPTALTDYAATIDARDPVLPPATNETERHYTFTVTEQTVNVTSSLTRESWTFNGDAPGPILRGHIGDTFHITLVNNGTMSHSLDFHAGLVAPDNVMRSIEPGETLDYTFVAKNAGIWLYHCSTAPMSMHIANGMFGALIIDPTDLDKVDREYVMVASELYLGADGAPADASLLSALQPNAMAFNGVPFQYKAHPIQIKTNERVRVWVMDAGPNLATTFHVVGTQFDTVWREGAYTIRGGGSGGGWGQVLTLGAAEGGFVEFTPLEAGHYTFVNHALSLAEKGQVGVFEVND</sequence>
<dbReference type="PRINTS" id="PR00695">
    <property type="entry name" value="CUNO2RDTASE"/>
</dbReference>
<feature type="compositionally biased region" description="Low complexity" evidence="13">
    <location>
        <begin position="65"/>
        <end position="86"/>
    </location>
</feature>
<feature type="binding site" description="type 1 copper site" evidence="12">
    <location>
        <position position="291"/>
    </location>
    <ligand>
        <name>Cu cation</name>
        <dbReference type="ChEBI" id="CHEBI:23378"/>
        <label>1</label>
    </ligand>
</feature>
<dbReference type="Proteomes" id="UP000250192">
    <property type="component" value="Unassembled WGS sequence"/>
</dbReference>
<evidence type="ECO:0000256" key="11">
    <source>
        <dbReference type="ARBA" id="ARBA00049340"/>
    </source>
</evidence>
<feature type="binding site" description="type 1 copper site" evidence="12">
    <location>
        <position position="330"/>
    </location>
    <ligand>
        <name>Cu cation</name>
        <dbReference type="ChEBI" id="CHEBI:23378"/>
        <label>1</label>
    </ligand>
</feature>